<dbReference type="GO" id="GO:0005509">
    <property type="term" value="F:calcium ion binding"/>
    <property type="evidence" value="ECO:0007669"/>
    <property type="project" value="InterPro"/>
</dbReference>
<protein>
    <submittedName>
        <fullName evidence="2">EF-hand domain</fullName>
    </submittedName>
</protein>
<name>A0A200QIY6_MACCD</name>
<dbReference type="EMBL" id="MVGT01001902">
    <property type="protein sequence ID" value="OVA10460.1"/>
    <property type="molecule type" value="Genomic_DNA"/>
</dbReference>
<dbReference type="AlphaFoldDB" id="A0A200QIY6"/>
<keyword evidence="3" id="KW-1185">Reference proteome</keyword>
<dbReference type="Gene3D" id="1.10.238.10">
    <property type="entry name" value="EF-hand"/>
    <property type="match status" value="1"/>
</dbReference>
<dbReference type="InParanoid" id="A0A200QIY6"/>
<evidence type="ECO:0000313" key="2">
    <source>
        <dbReference type="EMBL" id="OVA10460.1"/>
    </source>
</evidence>
<gene>
    <name evidence="2" type="ORF">BVC80_8983g34</name>
</gene>
<proteinExistence type="predicted"/>
<dbReference type="Proteomes" id="UP000195402">
    <property type="component" value="Unassembled WGS sequence"/>
</dbReference>
<reference evidence="2 3" key="1">
    <citation type="journal article" date="2017" name="Mol. Plant">
        <title>The Genome of Medicinal Plant Macleaya cordata Provides New Insights into Benzylisoquinoline Alkaloids Metabolism.</title>
        <authorList>
            <person name="Liu X."/>
            <person name="Liu Y."/>
            <person name="Huang P."/>
            <person name="Ma Y."/>
            <person name="Qing Z."/>
            <person name="Tang Q."/>
            <person name="Cao H."/>
            <person name="Cheng P."/>
            <person name="Zheng Y."/>
            <person name="Yuan Z."/>
            <person name="Zhou Y."/>
            <person name="Liu J."/>
            <person name="Tang Z."/>
            <person name="Zhuo Y."/>
            <person name="Zhang Y."/>
            <person name="Yu L."/>
            <person name="Huang J."/>
            <person name="Yang P."/>
            <person name="Peng Q."/>
            <person name="Zhang J."/>
            <person name="Jiang W."/>
            <person name="Zhang Z."/>
            <person name="Lin K."/>
            <person name="Ro D.K."/>
            <person name="Chen X."/>
            <person name="Xiong X."/>
            <person name="Shang Y."/>
            <person name="Huang S."/>
            <person name="Zeng J."/>
        </authorList>
    </citation>
    <scope>NUCLEOTIDE SEQUENCE [LARGE SCALE GENOMIC DNA]</scope>
    <source>
        <strain evidence="3">cv. BLH2017</strain>
        <tissue evidence="2">Root</tissue>
    </source>
</reference>
<dbReference type="PROSITE" id="PS50222">
    <property type="entry name" value="EF_HAND_2"/>
    <property type="match status" value="1"/>
</dbReference>
<evidence type="ECO:0000313" key="3">
    <source>
        <dbReference type="Proteomes" id="UP000195402"/>
    </source>
</evidence>
<evidence type="ECO:0000259" key="1">
    <source>
        <dbReference type="PROSITE" id="PS50222"/>
    </source>
</evidence>
<comment type="caution">
    <text evidence="2">The sequence shown here is derived from an EMBL/GenBank/DDBJ whole genome shotgun (WGS) entry which is preliminary data.</text>
</comment>
<sequence length="99" mass="11092">MGKEAVAAAAAPPSPRDEISVLLRILDTDGDCKISKADIEAVVRQQGSRWAKLRAYRIMHHADLNRDKLIKSHAELNKLLAYIKRKYPLLLDDVSPHGH</sequence>
<dbReference type="SUPFAM" id="SSF47473">
    <property type="entry name" value="EF-hand"/>
    <property type="match status" value="1"/>
</dbReference>
<dbReference type="InterPro" id="IPR002048">
    <property type="entry name" value="EF_hand_dom"/>
</dbReference>
<dbReference type="InterPro" id="IPR011992">
    <property type="entry name" value="EF-hand-dom_pair"/>
</dbReference>
<dbReference type="OrthoDB" id="26525at2759"/>
<feature type="domain" description="EF-hand" evidence="1">
    <location>
        <begin position="14"/>
        <end position="49"/>
    </location>
</feature>
<accession>A0A200QIY6</accession>
<organism evidence="2 3">
    <name type="scientific">Macleaya cordata</name>
    <name type="common">Five-seeded plume-poppy</name>
    <name type="synonym">Bocconia cordata</name>
    <dbReference type="NCBI Taxonomy" id="56857"/>
    <lineage>
        <taxon>Eukaryota</taxon>
        <taxon>Viridiplantae</taxon>
        <taxon>Streptophyta</taxon>
        <taxon>Embryophyta</taxon>
        <taxon>Tracheophyta</taxon>
        <taxon>Spermatophyta</taxon>
        <taxon>Magnoliopsida</taxon>
        <taxon>Ranunculales</taxon>
        <taxon>Papaveraceae</taxon>
        <taxon>Papaveroideae</taxon>
        <taxon>Macleaya</taxon>
    </lineage>
</organism>